<keyword evidence="3" id="KW-1185">Reference proteome</keyword>
<keyword evidence="1" id="KW-0472">Membrane</keyword>
<feature type="transmembrane region" description="Helical" evidence="1">
    <location>
        <begin position="5"/>
        <end position="24"/>
    </location>
</feature>
<feature type="transmembrane region" description="Helical" evidence="1">
    <location>
        <begin position="44"/>
        <end position="63"/>
    </location>
</feature>
<name>A0ABW5XI96_9SPHI</name>
<feature type="transmembrane region" description="Helical" evidence="1">
    <location>
        <begin position="163"/>
        <end position="185"/>
    </location>
</feature>
<sequence length="191" mass="21914">MSDKFIFRFVAIVTIVVVLLVVLLNRHLIPGPAIAPAFTPYLPMLNAVINGTCTVLLLVSLYFIKRGNITMHKRLNILTFCLSAVFLVSYVLFHYLMRTDTVYGDVNRDGKVLGSELTEYGSLRKVYLIILVPHIILAAGVFPLILLSFYRGLQMQVEKHRKLVRWTFPFWLFVTASGVVVYLMIRPFYHF</sequence>
<reference evidence="3" key="1">
    <citation type="journal article" date="2019" name="Int. J. Syst. Evol. Microbiol.">
        <title>The Global Catalogue of Microorganisms (GCM) 10K type strain sequencing project: providing services to taxonomists for standard genome sequencing and annotation.</title>
        <authorList>
            <consortium name="The Broad Institute Genomics Platform"/>
            <consortium name="The Broad Institute Genome Sequencing Center for Infectious Disease"/>
            <person name="Wu L."/>
            <person name="Ma J."/>
        </authorList>
    </citation>
    <scope>NUCLEOTIDE SEQUENCE [LARGE SCALE GENOMIC DNA]</scope>
    <source>
        <strain evidence="3">KCTC 52232</strain>
    </source>
</reference>
<dbReference type="PANTHER" id="PTHR37692">
    <property type="entry name" value="HYPOTHETICAL MEMBRANE SPANNING PROTEIN"/>
    <property type="match status" value="1"/>
</dbReference>
<protein>
    <submittedName>
        <fullName evidence="2">DUF420 domain-containing protein</fullName>
    </submittedName>
</protein>
<evidence type="ECO:0000256" key="1">
    <source>
        <dbReference type="SAM" id="Phobius"/>
    </source>
</evidence>
<feature type="transmembrane region" description="Helical" evidence="1">
    <location>
        <begin position="75"/>
        <end position="97"/>
    </location>
</feature>
<proteinExistence type="predicted"/>
<dbReference type="Proteomes" id="UP001597601">
    <property type="component" value="Unassembled WGS sequence"/>
</dbReference>
<organism evidence="2 3">
    <name type="scientific">Mucilaginibacter antarcticus</name>
    <dbReference type="NCBI Taxonomy" id="1855725"/>
    <lineage>
        <taxon>Bacteria</taxon>
        <taxon>Pseudomonadati</taxon>
        <taxon>Bacteroidota</taxon>
        <taxon>Sphingobacteriia</taxon>
        <taxon>Sphingobacteriales</taxon>
        <taxon>Sphingobacteriaceae</taxon>
        <taxon>Mucilaginibacter</taxon>
    </lineage>
</organism>
<evidence type="ECO:0000313" key="3">
    <source>
        <dbReference type="Proteomes" id="UP001597601"/>
    </source>
</evidence>
<accession>A0ABW5XI96</accession>
<dbReference type="Pfam" id="PF04238">
    <property type="entry name" value="DUF420"/>
    <property type="match status" value="1"/>
</dbReference>
<keyword evidence="1" id="KW-0812">Transmembrane</keyword>
<evidence type="ECO:0000313" key="2">
    <source>
        <dbReference type="EMBL" id="MFD2863066.1"/>
    </source>
</evidence>
<dbReference type="InterPro" id="IPR007352">
    <property type="entry name" value="DUF420"/>
</dbReference>
<keyword evidence="1" id="KW-1133">Transmembrane helix</keyword>
<dbReference type="PANTHER" id="PTHR37692:SF1">
    <property type="entry name" value="DUF420 DOMAIN-CONTAINING PROTEIN"/>
    <property type="match status" value="1"/>
</dbReference>
<comment type="caution">
    <text evidence="2">The sequence shown here is derived from an EMBL/GenBank/DDBJ whole genome shotgun (WGS) entry which is preliminary data.</text>
</comment>
<dbReference type="RefSeq" id="WP_377121967.1">
    <property type="nucleotide sequence ID" value="NZ_JBHUHN010000001.1"/>
</dbReference>
<dbReference type="EMBL" id="JBHUON010000001">
    <property type="protein sequence ID" value="MFD2863066.1"/>
    <property type="molecule type" value="Genomic_DNA"/>
</dbReference>
<feature type="transmembrane region" description="Helical" evidence="1">
    <location>
        <begin position="126"/>
        <end position="151"/>
    </location>
</feature>
<gene>
    <name evidence="2" type="ORF">ACFSYC_00080</name>
</gene>